<evidence type="ECO:0000313" key="4">
    <source>
        <dbReference type="Proteomes" id="UP000033774"/>
    </source>
</evidence>
<dbReference type="Pfam" id="PF04892">
    <property type="entry name" value="VanZ"/>
    <property type="match status" value="1"/>
</dbReference>
<dbReference type="PANTHER" id="PTHR28008:SF1">
    <property type="entry name" value="DOMAIN PROTEIN, PUTATIVE (AFU_ORTHOLOGUE AFUA_3G10980)-RELATED"/>
    <property type="match status" value="1"/>
</dbReference>
<accession>A0A0F3ITX2</accession>
<name>A0A0F3ITX2_9PROT</name>
<dbReference type="AlphaFoldDB" id="A0A0F3ITX2"/>
<gene>
    <name evidence="3" type="ORF">VZ95_06630</name>
</gene>
<dbReference type="PANTHER" id="PTHR28008">
    <property type="entry name" value="DOMAIN PROTEIN, PUTATIVE (AFU_ORTHOLOGUE AFUA_3G10980)-RELATED"/>
    <property type="match status" value="1"/>
</dbReference>
<feature type="transmembrane region" description="Helical" evidence="1">
    <location>
        <begin position="62"/>
        <end position="82"/>
    </location>
</feature>
<dbReference type="RefSeq" id="WP_045775157.1">
    <property type="nucleotide sequence ID" value="NZ_LAJY01000134.1"/>
</dbReference>
<feature type="transmembrane region" description="Helical" evidence="1">
    <location>
        <begin position="94"/>
        <end position="110"/>
    </location>
</feature>
<keyword evidence="1" id="KW-0812">Transmembrane</keyword>
<comment type="caution">
    <text evidence="3">The sequence shown here is derived from an EMBL/GenBank/DDBJ whole genome shotgun (WGS) entry which is preliminary data.</text>
</comment>
<dbReference type="EMBL" id="LAJY01000134">
    <property type="protein sequence ID" value="KJV10190.1"/>
    <property type="molecule type" value="Genomic_DNA"/>
</dbReference>
<evidence type="ECO:0000313" key="3">
    <source>
        <dbReference type="EMBL" id="KJV10190.1"/>
    </source>
</evidence>
<organism evidence="3 4">
    <name type="scientific">Elstera litoralis</name>
    <dbReference type="NCBI Taxonomy" id="552518"/>
    <lineage>
        <taxon>Bacteria</taxon>
        <taxon>Pseudomonadati</taxon>
        <taxon>Pseudomonadota</taxon>
        <taxon>Alphaproteobacteria</taxon>
        <taxon>Rhodospirillales</taxon>
        <taxon>Rhodospirillaceae</taxon>
        <taxon>Elstera</taxon>
    </lineage>
</organism>
<proteinExistence type="predicted"/>
<protein>
    <recommendedName>
        <fullName evidence="2">VanZ-like domain-containing protein</fullName>
    </recommendedName>
</protein>
<dbReference type="Proteomes" id="UP000033774">
    <property type="component" value="Unassembled WGS sequence"/>
</dbReference>
<dbReference type="OrthoDB" id="7376558at2"/>
<sequence>MIALPPRLFALAALGLAAFMLYGSLAPSLAPPGEYGFDKFLHAGAYGLLAGLLTLSTRTRNAGIAAIALAIAYGGLVEIAQSFVPERNGSWEDFAANSIGALLAGGVILVRRRG</sequence>
<keyword evidence="4" id="KW-1185">Reference proteome</keyword>
<keyword evidence="1" id="KW-0472">Membrane</keyword>
<keyword evidence="1" id="KW-1133">Transmembrane helix</keyword>
<dbReference type="NCBIfam" id="NF037970">
    <property type="entry name" value="vanZ_1"/>
    <property type="match status" value="1"/>
</dbReference>
<evidence type="ECO:0000256" key="1">
    <source>
        <dbReference type="SAM" id="Phobius"/>
    </source>
</evidence>
<feature type="domain" description="VanZ-like" evidence="2">
    <location>
        <begin position="37"/>
        <end position="109"/>
    </location>
</feature>
<feature type="transmembrane region" description="Helical" evidence="1">
    <location>
        <begin position="39"/>
        <end position="55"/>
    </location>
</feature>
<reference evidence="3 4" key="1">
    <citation type="submission" date="2015-03" db="EMBL/GenBank/DDBJ databases">
        <title>Draft genome sequence of Elstera litoralis.</title>
        <authorList>
            <person name="Rahalkar M.C."/>
            <person name="Dhakephalkar P.K."/>
            <person name="Pore S.D."/>
            <person name="Arora P."/>
            <person name="Kapse N.G."/>
            <person name="Pandit P.S."/>
        </authorList>
    </citation>
    <scope>NUCLEOTIDE SEQUENCE [LARGE SCALE GENOMIC DNA]</scope>
    <source>
        <strain evidence="3 4">Dia-1</strain>
    </source>
</reference>
<evidence type="ECO:0000259" key="2">
    <source>
        <dbReference type="Pfam" id="PF04892"/>
    </source>
</evidence>
<dbReference type="InterPro" id="IPR006976">
    <property type="entry name" value="VanZ-like"/>
</dbReference>